<name>A0A9Q2QJJ6_9GAMM</name>
<dbReference type="GeneID" id="93256076"/>
<gene>
    <name evidence="1" type="ORF">IB647_07340</name>
    <name evidence="2" type="ORF">IB647_09035</name>
</gene>
<evidence type="ECO:0000313" key="2">
    <source>
        <dbReference type="EMBL" id="MBK2065721.1"/>
    </source>
</evidence>
<dbReference type="EMBL" id="JACVKN010000154">
    <property type="protein sequence ID" value="MBK2065439.1"/>
    <property type="molecule type" value="Genomic_DNA"/>
</dbReference>
<dbReference type="Proteomes" id="UP000701999">
    <property type="component" value="Unassembled WGS sequence"/>
</dbReference>
<evidence type="ECO:0000313" key="3">
    <source>
        <dbReference type="Proteomes" id="UP000701999"/>
    </source>
</evidence>
<protein>
    <submittedName>
        <fullName evidence="1">Uncharacterized protein</fullName>
    </submittedName>
</protein>
<dbReference type="EMBL" id="JACVKN010000180">
    <property type="protein sequence ID" value="MBK2065721.1"/>
    <property type="molecule type" value="Genomic_DNA"/>
</dbReference>
<keyword evidence="3" id="KW-1185">Reference proteome</keyword>
<dbReference type="AlphaFoldDB" id="A0A9Q2QJJ6"/>
<organism evidence="1 3">
    <name type="scientific">Francisella noatunensis</name>
    <dbReference type="NCBI Taxonomy" id="657445"/>
    <lineage>
        <taxon>Bacteria</taxon>
        <taxon>Pseudomonadati</taxon>
        <taxon>Pseudomonadota</taxon>
        <taxon>Gammaproteobacteria</taxon>
        <taxon>Thiotrichales</taxon>
        <taxon>Francisellaceae</taxon>
        <taxon>Francisella</taxon>
    </lineage>
</organism>
<sequence length="68" mass="8056">MKYFEAHKTDIRDVELENMTNIMSCGLQVREYQQFVCHTKGYHHTKKICFSCTVDHVQHVAKWLLIDG</sequence>
<dbReference type="RefSeq" id="WP_159185044.1">
    <property type="nucleotide sequence ID" value="NZ_JACVJL010000103.1"/>
</dbReference>
<proteinExistence type="predicted"/>
<accession>A0A9Q2QJJ6</accession>
<reference evidence="1 3" key="1">
    <citation type="submission" date="2020-09" db="EMBL/GenBank/DDBJ databases">
        <title>Development of specific Francisella tularensis PCR assay based on in-depth characterization of family Francisellaceae.</title>
        <authorList>
            <person name="Ohrman C."/>
            <person name="Sahl J."/>
            <person name="Sjodin A."/>
            <person name="Uneklint I."/>
            <person name="Ballard R."/>
            <person name="Karlsson L."/>
            <person name="Mcdonough R."/>
            <person name="Sundell D."/>
            <person name="Soria K."/>
            <person name="Brindeflk B."/>
            <person name="Vallesi A."/>
            <person name="Ramirez-Paredes J.G."/>
            <person name="Colquhoun D."/>
            <person name="Myrtennas K."/>
            <person name="Birdsell D."/>
            <person name="Johansson A."/>
            <person name="Wagner D."/>
            <person name="Forsman M."/>
        </authorList>
    </citation>
    <scope>NUCLEOTIDE SEQUENCE [LARGE SCALE GENOMIC DNA]</scope>
    <source>
        <strain evidence="1 3">FSC1140</strain>
    </source>
</reference>
<comment type="caution">
    <text evidence="1">The sequence shown here is derived from an EMBL/GenBank/DDBJ whole genome shotgun (WGS) entry which is preliminary data.</text>
</comment>
<evidence type="ECO:0000313" key="1">
    <source>
        <dbReference type="EMBL" id="MBK2065439.1"/>
    </source>
</evidence>